<proteinExistence type="predicted"/>
<dbReference type="AlphaFoldDB" id="A0A5J6MN00"/>
<dbReference type="PROSITE" id="PS50076">
    <property type="entry name" value="DNAJ_2"/>
    <property type="match status" value="1"/>
</dbReference>
<sequence>MERKITQLGNALVIEKGRYTLTNLLSDKAVTEFFDLKEKLFFFRGIGITTRKRDFTPTVLKALADFLSIDRKIRLQIYRAFGRPVPTMNKTGSLGTQLRSEWKHFDRYFGPDVPATIEEIKTRYRKAALVLHPDTGGTDEGMIQLNLAYRRIHDAILRRQISDQASSITANHEFSRESWWPGNVIEYPHTPTDFDTLLLVAAIDIAEDILAEDIYASFALELDISQILKWEQRRQIFQEESISHVIRTALTARKALGDLERYDQVECLTRRIADWIERFTELIARNHIRSAVLGRGVTSRVQMMEQILATRGAGSLLGQYWRQRLKDYQAQLQAKPTASQRRFVLNHSLQAENALRRGFISNVRYRNAIVRFHVKTTHRKEAATWLDRWLLSTGGFKSLDLDPFIADEEVMGRYVIESPGAYTSGNWLLWSADACREYGKAFYRHPTVELVAKYGRARLWLTLASVIRRRRRGWSNSHLHWLAGETGVIEKIGIAVKEGDLGKHASELKFFLEFLIRASKERKERLSILDSLGDEDFRDKVPPELFPKRHSVKSPKWRSINGFKPDPSEIDRITPSSGYYRDAMRSLEDLKSFVATGHWLKKRTP</sequence>
<evidence type="ECO:0000313" key="3">
    <source>
        <dbReference type="Proteomes" id="UP000326202"/>
    </source>
</evidence>
<dbReference type="EMBL" id="CP042906">
    <property type="protein sequence ID" value="QEX18928.1"/>
    <property type="molecule type" value="Genomic_DNA"/>
</dbReference>
<accession>A0A5J6MN00</accession>
<reference evidence="2 3" key="1">
    <citation type="submission" date="2019-08" db="EMBL/GenBank/DDBJ databases">
        <title>Hyperibacter terrae gen. nov., sp. nov. and Hyperibacter viscosus sp. nov., two new members in the family Rhodospirillaceae isolated from the rhizosphere of Hypericum perforatum.</title>
        <authorList>
            <person name="Noviana Z."/>
        </authorList>
    </citation>
    <scope>NUCLEOTIDE SEQUENCE [LARGE SCALE GENOMIC DNA]</scope>
    <source>
        <strain evidence="2 3">R5913</strain>
    </source>
</reference>
<gene>
    <name evidence="2" type="ORF">FRZ44_42390</name>
</gene>
<name>A0A5J6MN00_9PROT</name>
<evidence type="ECO:0000259" key="1">
    <source>
        <dbReference type="PROSITE" id="PS50076"/>
    </source>
</evidence>
<feature type="domain" description="J" evidence="1">
    <location>
        <begin position="104"/>
        <end position="166"/>
    </location>
</feature>
<dbReference type="CDD" id="cd06257">
    <property type="entry name" value="DnaJ"/>
    <property type="match status" value="1"/>
</dbReference>
<dbReference type="OrthoDB" id="7822896at2"/>
<dbReference type="SUPFAM" id="SSF46565">
    <property type="entry name" value="Chaperone J-domain"/>
    <property type="match status" value="1"/>
</dbReference>
<dbReference type="Proteomes" id="UP000326202">
    <property type="component" value="Chromosome"/>
</dbReference>
<dbReference type="RefSeq" id="WP_151179036.1">
    <property type="nucleotide sequence ID" value="NZ_CP042906.1"/>
</dbReference>
<dbReference type="SMART" id="SM00271">
    <property type="entry name" value="DnaJ"/>
    <property type="match status" value="1"/>
</dbReference>
<dbReference type="InterPro" id="IPR001623">
    <property type="entry name" value="DnaJ_domain"/>
</dbReference>
<keyword evidence="3" id="KW-1185">Reference proteome</keyword>
<evidence type="ECO:0000313" key="2">
    <source>
        <dbReference type="EMBL" id="QEX18928.1"/>
    </source>
</evidence>
<dbReference type="InterPro" id="IPR036869">
    <property type="entry name" value="J_dom_sf"/>
</dbReference>
<organism evidence="2 3">
    <name type="scientific">Hypericibacter terrae</name>
    <dbReference type="NCBI Taxonomy" id="2602015"/>
    <lineage>
        <taxon>Bacteria</taxon>
        <taxon>Pseudomonadati</taxon>
        <taxon>Pseudomonadota</taxon>
        <taxon>Alphaproteobacteria</taxon>
        <taxon>Rhodospirillales</taxon>
        <taxon>Dongiaceae</taxon>
        <taxon>Hypericibacter</taxon>
    </lineage>
</organism>
<dbReference type="Gene3D" id="1.10.287.110">
    <property type="entry name" value="DnaJ domain"/>
    <property type="match status" value="1"/>
</dbReference>
<dbReference type="KEGG" id="htq:FRZ44_42390"/>
<protein>
    <recommendedName>
        <fullName evidence="1">J domain-containing protein</fullName>
    </recommendedName>
</protein>